<accession>A0A0C2D0E7</accession>
<gene>
    <name evidence="1" type="ORF">DB30_05737</name>
</gene>
<sequence length="246" mass="25779">MKVALGDPSTVTLVHEALERRDPDGAAARLLSDAYARGQAPGWLVAVLLGGCRHMLGYQTVRAILLDAPGSLAESYAGPALVRIAGPAALDDLIEIQSNAPRRDARDGAAYGLGKLGSPEALDAVLAATMSRKIRWRTGAYILGNASPDEGLVLELLASGDAFRTRLATEIAWACVVSVPVDATDPPALEARPSAALLDALEPTVSTMSVNSRKREVLAAWLRAHEGRARPVSGDLDSGRRSAGQS</sequence>
<dbReference type="EMBL" id="JMCC02000057">
    <property type="protein sequence ID" value="KIG15310.1"/>
    <property type="molecule type" value="Genomic_DNA"/>
</dbReference>
<reference evidence="1 2" key="1">
    <citation type="submission" date="2014-12" db="EMBL/GenBank/DDBJ databases">
        <title>Genome assembly of Enhygromyxa salina DSM 15201.</title>
        <authorList>
            <person name="Sharma G."/>
            <person name="Subramanian S."/>
        </authorList>
    </citation>
    <scope>NUCLEOTIDE SEQUENCE [LARGE SCALE GENOMIC DNA]</scope>
    <source>
        <strain evidence="1 2">DSM 15201</strain>
    </source>
</reference>
<evidence type="ECO:0008006" key="3">
    <source>
        <dbReference type="Google" id="ProtNLM"/>
    </source>
</evidence>
<protein>
    <recommendedName>
        <fullName evidence="3">HEAT repeat protein</fullName>
    </recommendedName>
</protein>
<name>A0A0C2D0E7_9BACT</name>
<comment type="caution">
    <text evidence="1">The sequence shown here is derived from an EMBL/GenBank/DDBJ whole genome shotgun (WGS) entry which is preliminary data.</text>
</comment>
<dbReference type="InterPro" id="IPR004155">
    <property type="entry name" value="PBS_lyase_HEAT"/>
</dbReference>
<dbReference type="Proteomes" id="UP000031599">
    <property type="component" value="Unassembled WGS sequence"/>
</dbReference>
<dbReference type="AlphaFoldDB" id="A0A0C2D0E7"/>
<evidence type="ECO:0000313" key="2">
    <source>
        <dbReference type="Proteomes" id="UP000031599"/>
    </source>
</evidence>
<proteinExistence type="predicted"/>
<dbReference type="Pfam" id="PF03130">
    <property type="entry name" value="HEAT_PBS"/>
    <property type="match status" value="1"/>
</dbReference>
<organism evidence="1 2">
    <name type="scientific">Enhygromyxa salina</name>
    <dbReference type="NCBI Taxonomy" id="215803"/>
    <lineage>
        <taxon>Bacteria</taxon>
        <taxon>Pseudomonadati</taxon>
        <taxon>Myxococcota</taxon>
        <taxon>Polyangia</taxon>
        <taxon>Nannocystales</taxon>
        <taxon>Nannocystaceae</taxon>
        <taxon>Enhygromyxa</taxon>
    </lineage>
</organism>
<evidence type="ECO:0000313" key="1">
    <source>
        <dbReference type="EMBL" id="KIG15310.1"/>
    </source>
</evidence>